<feature type="domain" description="Homologous recombination OB-fold protein OB-fold" evidence="2">
    <location>
        <begin position="206"/>
        <end position="287"/>
    </location>
</feature>
<feature type="compositionally biased region" description="Polar residues" evidence="1">
    <location>
        <begin position="336"/>
        <end position="405"/>
    </location>
</feature>
<evidence type="ECO:0000256" key="1">
    <source>
        <dbReference type="SAM" id="MobiDB-lite"/>
    </source>
</evidence>
<feature type="region of interest" description="Disordered" evidence="1">
    <location>
        <begin position="536"/>
        <end position="570"/>
    </location>
</feature>
<protein>
    <recommendedName>
        <fullName evidence="2">Homologous recombination OB-fold protein OB-fold domain-containing protein</fullName>
    </recommendedName>
</protein>
<name>A0ABD3UVB3_SINWO</name>
<evidence type="ECO:0000259" key="2">
    <source>
        <dbReference type="Pfam" id="PF15072"/>
    </source>
</evidence>
<accession>A0ABD3UVB3</accession>
<dbReference type="PANTHER" id="PTHR14523">
    <property type="entry name" value="UNCHARACTERIZED PROTEIN C17ORF53 HOMOLOG"/>
    <property type="match status" value="1"/>
</dbReference>
<organism evidence="3 4">
    <name type="scientific">Sinanodonta woodiana</name>
    <name type="common">Chinese pond mussel</name>
    <name type="synonym">Anodonta woodiana</name>
    <dbReference type="NCBI Taxonomy" id="1069815"/>
    <lineage>
        <taxon>Eukaryota</taxon>
        <taxon>Metazoa</taxon>
        <taxon>Spiralia</taxon>
        <taxon>Lophotrochozoa</taxon>
        <taxon>Mollusca</taxon>
        <taxon>Bivalvia</taxon>
        <taxon>Autobranchia</taxon>
        <taxon>Heteroconchia</taxon>
        <taxon>Palaeoheterodonta</taxon>
        <taxon>Unionida</taxon>
        <taxon>Unionoidea</taxon>
        <taxon>Unionidae</taxon>
        <taxon>Unioninae</taxon>
        <taxon>Sinanodonta</taxon>
    </lineage>
</organism>
<dbReference type="PANTHER" id="PTHR14523:SF1">
    <property type="entry name" value="HOMOLOGOUS RECOMBINATION OB-FOLD PROTEIN"/>
    <property type="match status" value="1"/>
</dbReference>
<evidence type="ECO:0000313" key="4">
    <source>
        <dbReference type="Proteomes" id="UP001634394"/>
    </source>
</evidence>
<feature type="compositionally biased region" description="Basic and acidic residues" evidence="1">
    <location>
        <begin position="10"/>
        <end position="22"/>
    </location>
</feature>
<evidence type="ECO:0000313" key="3">
    <source>
        <dbReference type="EMBL" id="KAL3853399.1"/>
    </source>
</evidence>
<dbReference type="Pfam" id="PF15072">
    <property type="entry name" value="HROB"/>
    <property type="match status" value="1"/>
</dbReference>
<feature type="compositionally biased region" description="Polar residues" evidence="1">
    <location>
        <begin position="554"/>
        <end position="570"/>
    </location>
</feature>
<dbReference type="InterPro" id="IPR028045">
    <property type="entry name" value="HROB"/>
</dbReference>
<dbReference type="InterPro" id="IPR058570">
    <property type="entry name" value="HROB_OB"/>
</dbReference>
<feature type="region of interest" description="Disordered" evidence="1">
    <location>
        <begin position="336"/>
        <end position="410"/>
    </location>
</feature>
<feature type="region of interest" description="Disordered" evidence="1">
    <location>
        <begin position="1"/>
        <end position="39"/>
    </location>
</feature>
<reference evidence="3 4" key="1">
    <citation type="submission" date="2024-11" db="EMBL/GenBank/DDBJ databases">
        <title>Chromosome-level genome assembly of the freshwater bivalve Anodonta woodiana.</title>
        <authorList>
            <person name="Chen X."/>
        </authorList>
    </citation>
    <scope>NUCLEOTIDE SEQUENCE [LARGE SCALE GENOMIC DNA]</scope>
    <source>
        <strain evidence="3">MN2024</strain>
        <tissue evidence="3">Gills</tissue>
    </source>
</reference>
<dbReference type="AlphaFoldDB" id="A0ABD3UVB3"/>
<dbReference type="EMBL" id="JBJQND010000015">
    <property type="protein sequence ID" value="KAL3853399.1"/>
    <property type="molecule type" value="Genomic_DNA"/>
</dbReference>
<proteinExistence type="predicted"/>
<sequence>MDSSTSKTTHVKDGRDNDHQDPNENSGKQLCKGLPEPVKQMRNGPGIFFPPPANYVSSLVARDESQLSMPMQTRTQSLGQIFHSKNQNLSNPLKNKDEGLPYEETLNGPYRSKRKFPGPAGILPKLSPGQSMDGVAIVGIGSPNPTATRLKEDTVVSSQNSEDIFSDHPWQTLLKDLGDDGKQLLSKFAISVILDKARRKQLPRGKVTLMFAVIESVDTLALDASVTLKDKSGKMQGTVHRDVLKEYESEFQAGSVLVLRQVSVLSLTSRNHYLNITPSNIVIIYQNKSTGLATVGCLNEACSLSKVLLSLDRQACAEEEQEIKEREKWETRAGNNVNFTNNDVTPILTTPGQNRNLSVRTPGSVTGAQNRSLSVRTPGSVTGVQSSNLSVRTPGSVTGAQNTPNMPRVSASGRNFNFKNGPNMQRAGMPFSDNGPQIPKVISPFPSNDAPCVRPPYIKNSQMQNCTQRASTPSVLINKQSFILDSKTSNRTAGTSFVQNISLNKQNHTEQGSSKSFNSASATSVPGLFVTPTSVTSAFKGTSGKDSPLGNPWRFQSRTSPSGAPQQRLSTSFNTNSGVVNQSAEPLQCAQQNSDISRDGNKYNLENTDSINLATKNVANTRSCQLLGNSDLGDSELIQQKCAVPSTDIITTIFEGQRLNERNMDLSRQNSEECLSNKHHSKWSFKPKSSLNSPSIEVTANYHLTNENLTFQQRTETQSRVKRKVEEDNLWQDDLSDDLLSQLSDDFLK</sequence>
<dbReference type="Proteomes" id="UP001634394">
    <property type="component" value="Unassembled WGS sequence"/>
</dbReference>
<comment type="caution">
    <text evidence="3">The sequence shown here is derived from an EMBL/GenBank/DDBJ whole genome shotgun (WGS) entry which is preliminary data.</text>
</comment>
<gene>
    <name evidence="3" type="ORF">ACJMK2_016942</name>
</gene>
<keyword evidence="4" id="KW-1185">Reference proteome</keyword>